<feature type="compositionally biased region" description="Basic and acidic residues" evidence="1">
    <location>
        <begin position="47"/>
        <end position="57"/>
    </location>
</feature>
<feature type="region of interest" description="Disordered" evidence="1">
    <location>
        <begin position="40"/>
        <end position="59"/>
    </location>
</feature>
<keyword evidence="3" id="KW-1185">Reference proteome</keyword>
<evidence type="ECO:0000313" key="3">
    <source>
        <dbReference type="Proteomes" id="UP000499080"/>
    </source>
</evidence>
<proteinExistence type="predicted"/>
<protein>
    <submittedName>
        <fullName evidence="2">Uncharacterized protein</fullName>
    </submittedName>
</protein>
<dbReference type="Proteomes" id="UP000499080">
    <property type="component" value="Unassembled WGS sequence"/>
</dbReference>
<sequence>MRLRWYDALPFLSASVPLMCDEETSTELLMQNLRLLVNGYTGGTKTTKRDSTSKSQRDSTYQLQNLQRQILFYPSSSKDLNHNNSHRPVLTQCNRMRLPYPKNRRPSLITPSPLISILPPPFAQVVANNKKATSLLHTKEGSSDISYRKLLKDEGRHQNFGGERNPK</sequence>
<dbReference type="EMBL" id="BGPR01000063">
    <property type="protein sequence ID" value="GBL89128.1"/>
    <property type="molecule type" value="Genomic_DNA"/>
</dbReference>
<organism evidence="2 3">
    <name type="scientific">Araneus ventricosus</name>
    <name type="common">Orbweaver spider</name>
    <name type="synonym">Epeira ventricosa</name>
    <dbReference type="NCBI Taxonomy" id="182803"/>
    <lineage>
        <taxon>Eukaryota</taxon>
        <taxon>Metazoa</taxon>
        <taxon>Ecdysozoa</taxon>
        <taxon>Arthropoda</taxon>
        <taxon>Chelicerata</taxon>
        <taxon>Arachnida</taxon>
        <taxon>Araneae</taxon>
        <taxon>Araneomorphae</taxon>
        <taxon>Entelegynae</taxon>
        <taxon>Araneoidea</taxon>
        <taxon>Araneidae</taxon>
        <taxon>Araneus</taxon>
    </lineage>
</organism>
<dbReference type="AlphaFoldDB" id="A0A4Y2BAQ6"/>
<evidence type="ECO:0000313" key="2">
    <source>
        <dbReference type="EMBL" id="GBL89128.1"/>
    </source>
</evidence>
<gene>
    <name evidence="2" type="ORF">AVEN_255256_1</name>
</gene>
<reference evidence="2 3" key="1">
    <citation type="journal article" date="2019" name="Sci. Rep.">
        <title>Orb-weaving spider Araneus ventricosus genome elucidates the spidroin gene catalogue.</title>
        <authorList>
            <person name="Kono N."/>
            <person name="Nakamura H."/>
            <person name="Ohtoshi R."/>
            <person name="Moran D.A.P."/>
            <person name="Shinohara A."/>
            <person name="Yoshida Y."/>
            <person name="Fujiwara M."/>
            <person name="Mori M."/>
            <person name="Tomita M."/>
            <person name="Arakawa K."/>
        </authorList>
    </citation>
    <scope>NUCLEOTIDE SEQUENCE [LARGE SCALE GENOMIC DNA]</scope>
</reference>
<name>A0A4Y2BAQ6_ARAVE</name>
<accession>A0A4Y2BAQ6</accession>
<comment type="caution">
    <text evidence="2">The sequence shown here is derived from an EMBL/GenBank/DDBJ whole genome shotgun (WGS) entry which is preliminary data.</text>
</comment>
<evidence type="ECO:0000256" key="1">
    <source>
        <dbReference type="SAM" id="MobiDB-lite"/>
    </source>
</evidence>